<organism evidence="1 2">
    <name type="scientific">Araneus ventricosus</name>
    <name type="common">Orbweaver spider</name>
    <name type="synonym">Epeira ventricosa</name>
    <dbReference type="NCBI Taxonomy" id="182803"/>
    <lineage>
        <taxon>Eukaryota</taxon>
        <taxon>Metazoa</taxon>
        <taxon>Ecdysozoa</taxon>
        <taxon>Arthropoda</taxon>
        <taxon>Chelicerata</taxon>
        <taxon>Arachnida</taxon>
        <taxon>Araneae</taxon>
        <taxon>Araneomorphae</taxon>
        <taxon>Entelegynae</taxon>
        <taxon>Araneoidea</taxon>
        <taxon>Araneidae</taxon>
        <taxon>Araneus</taxon>
    </lineage>
</organism>
<dbReference type="Proteomes" id="UP000499080">
    <property type="component" value="Unassembled WGS sequence"/>
</dbReference>
<accession>A0A4Y2JIV3</accession>
<evidence type="ECO:0000313" key="2">
    <source>
        <dbReference type="Proteomes" id="UP000499080"/>
    </source>
</evidence>
<protein>
    <submittedName>
        <fullName evidence="1">Uncharacterized protein</fullName>
    </submittedName>
</protein>
<proteinExistence type="predicted"/>
<keyword evidence="2" id="KW-1185">Reference proteome</keyword>
<dbReference type="AlphaFoldDB" id="A0A4Y2JIV3"/>
<reference evidence="1 2" key="1">
    <citation type="journal article" date="2019" name="Sci. Rep.">
        <title>Orb-weaving spider Araneus ventricosus genome elucidates the spidroin gene catalogue.</title>
        <authorList>
            <person name="Kono N."/>
            <person name="Nakamura H."/>
            <person name="Ohtoshi R."/>
            <person name="Moran D.A.P."/>
            <person name="Shinohara A."/>
            <person name="Yoshida Y."/>
            <person name="Fujiwara M."/>
            <person name="Mori M."/>
            <person name="Tomita M."/>
            <person name="Arakawa K."/>
        </authorList>
    </citation>
    <scope>NUCLEOTIDE SEQUENCE [LARGE SCALE GENOMIC DNA]</scope>
</reference>
<gene>
    <name evidence="1" type="ORF">AVEN_248026_1</name>
</gene>
<dbReference type="EMBL" id="BGPR01003605">
    <property type="protein sequence ID" value="GBM90263.1"/>
    <property type="molecule type" value="Genomic_DNA"/>
</dbReference>
<sequence length="105" mass="12420">MFFRVAFDQDLLSWHHFRRHLAFTSTDRLNKFESPMLDYRPISCSSVWLSTKIYCLGTTLRHLAFTSRDRLNKFESPMLDYRPISCSSVWLSTKIYCLGTTLDDI</sequence>
<comment type="caution">
    <text evidence="1">The sequence shown here is derived from an EMBL/GenBank/DDBJ whole genome shotgun (WGS) entry which is preliminary data.</text>
</comment>
<evidence type="ECO:0000313" key="1">
    <source>
        <dbReference type="EMBL" id="GBM90263.1"/>
    </source>
</evidence>
<name>A0A4Y2JIV3_ARAVE</name>